<name>A0AAD4DN38_9AGAM</name>
<evidence type="ECO:0000259" key="2">
    <source>
        <dbReference type="Pfam" id="PF01693"/>
    </source>
</evidence>
<feature type="region of interest" description="Disordered" evidence="1">
    <location>
        <begin position="18"/>
        <end position="79"/>
    </location>
</feature>
<reference evidence="3" key="1">
    <citation type="journal article" date="2020" name="New Phytol.">
        <title>Comparative genomics reveals dynamic genome evolution in host specialist ectomycorrhizal fungi.</title>
        <authorList>
            <person name="Lofgren L.A."/>
            <person name="Nguyen N.H."/>
            <person name="Vilgalys R."/>
            <person name="Ruytinx J."/>
            <person name="Liao H.L."/>
            <person name="Branco S."/>
            <person name="Kuo A."/>
            <person name="LaButti K."/>
            <person name="Lipzen A."/>
            <person name="Andreopoulos W."/>
            <person name="Pangilinan J."/>
            <person name="Riley R."/>
            <person name="Hundley H."/>
            <person name="Na H."/>
            <person name="Barry K."/>
            <person name="Grigoriev I.V."/>
            <person name="Stajich J.E."/>
            <person name="Kennedy P.G."/>
        </authorList>
    </citation>
    <scope>NUCLEOTIDE SEQUENCE</scope>
    <source>
        <strain evidence="3">FC203</strain>
    </source>
</reference>
<dbReference type="InterPro" id="IPR009027">
    <property type="entry name" value="Ribosomal_bL9/RNase_H1_N"/>
</dbReference>
<dbReference type="RefSeq" id="XP_041216391.1">
    <property type="nucleotide sequence ID" value="XM_041368914.1"/>
</dbReference>
<dbReference type="SUPFAM" id="SSF55658">
    <property type="entry name" value="L9 N-domain-like"/>
    <property type="match status" value="1"/>
</dbReference>
<evidence type="ECO:0000313" key="4">
    <source>
        <dbReference type="Proteomes" id="UP001195769"/>
    </source>
</evidence>
<sequence>MKSDVSFDSVTYTKKTIEESVTFKINDQPPPSTPPTSTITPADSFQPSESPSGSPLTHSPADSTPPIDTVPYDSYIPHPDELHPPSGVKIHGYYVVTIGQEVGIFFNWLDAKARVDGIKGAAHMHCEHWPDALALYT</sequence>
<dbReference type="Proteomes" id="UP001195769">
    <property type="component" value="Unassembled WGS sequence"/>
</dbReference>
<comment type="caution">
    <text evidence="3">The sequence shown here is derived from an EMBL/GenBank/DDBJ whole genome shotgun (WGS) entry which is preliminary data.</text>
</comment>
<dbReference type="GeneID" id="64663212"/>
<evidence type="ECO:0000256" key="1">
    <source>
        <dbReference type="SAM" id="MobiDB-lite"/>
    </source>
</evidence>
<dbReference type="Gene3D" id="3.40.970.10">
    <property type="entry name" value="Ribonuclease H1, N-terminal domain"/>
    <property type="match status" value="1"/>
</dbReference>
<dbReference type="InterPro" id="IPR011320">
    <property type="entry name" value="RNase_H1_N"/>
</dbReference>
<accession>A0AAD4DN38</accession>
<proteinExistence type="predicted"/>
<dbReference type="InterPro" id="IPR037056">
    <property type="entry name" value="RNase_H1_N_sf"/>
</dbReference>
<protein>
    <recommendedName>
        <fullName evidence="2">Ribonuclease H1 N-terminal domain-containing protein</fullName>
    </recommendedName>
</protein>
<evidence type="ECO:0000313" key="3">
    <source>
        <dbReference type="EMBL" id="KAG1885330.1"/>
    </source>
</evidence>
<keyword evidence="4" id="KW-1185">Reference proteome</keyword>
<organism evidence="3 4">
    <name type="scientific">Suillus fuscotomentosus</name>
    <dbReference type="NCBI Taxonomy" id="1912939"/>
    <lineage>
        <taxon>Eukaryota</taxon>
        <taxon>Fungi</taxon>
        <taxon>Dikarya</taxon>
        <taxon>Basidiomycota</taxon>
        <taxon>Agaricomycotina</taxon>
        <taxon>Agaricomycetes</taxon>
        <taxon>Agaricomycetidae</taxon>
        <taxon>Boletales</taxon>
        <taxon>Suillineae</taxon>
        <taxon>Suillaceae</taxon>
        <taxon>Suillus</taxon>
    </lineage>
</organism>
<dbReference type="Pfam" id="PF01693">
    <property type="entry name" value="Cauli_VI"/>
    <property type="match status" value="1"/>
</dbReference>
<feature type="domain" description="Ribonuclease H1 N-terminal" evidence="2">
    <location>
        <begin position="93"/>
        <end position="123"/>
    </location>
</feature>
<gene>
    <name evidence="3" type="ORF">F5891DRAFT_1201894</name>
</gene>
<dbReference type="EMBL" id="JABBWK010000337">
    <property type="protein sequence ID" value="KAG1885330.1"/>
    <property type="molecule type" value="Genomic_DNA"/>
</dbReference>
<feature type="compositionally biased region" description="Polar residues" evidence="1">
    <location>
        <begin position="43"/>
        <end position="62"/>
    </location>
</feature>
<dbReference type="AlphaFoldDB" id="A0AAD4DN38"/>